<proteinExistence type="predicted"/>
<dbReference type="RefSeq" id="WP_154563620.1">
    <property type="nucleotide sequence ID" value="NZ_VUMG01000003.1"/>
</dbReference>
<protein>
    <submittedName>
        <fullName evidence="2">Uncharacterized protein</fullName>
    </submittedName>
</protein>
<keyword evidence="3" id="KW-1185">Reference proteome</keyword>
<keyword evidence="1" id="KW-1133">Transmembrane helix</keyword>
<organism evidence="2 3">
    <name type="scientific">Cutibacterium porci</name>
    <dbReference type="NCBI Taxonomy" id="2605781"/>
    <lineage>
        <taxon>Bacteria</taxon>
        <taxon>Bacillati</taxon>
        <taxon>Actinomycetota</taxon>
        <taxon>Actinomycetes</taxon>
        <taxon>Propionibacteriales</taxon>
        <taxon>Propionibacteriaceae</taxon>
        <taxon>Cutibacterium</taxon>
    </lineage>
</organism>
<evidence type="ECO:0000256" key="1">
    <source>
        <dbReference type="SAM" id="Phobius"/>
    </source>
</evidence>
<keyword evidence="1" id="KW-0812">Transmembrane</keyword>
<dbReference type="AlphaFoldDB" id="A0A7K0J7U7"/>
<evidence type="ECO:0000313" key="3">
    <source>
        <dbReference type="Proteomes" id="UP000466104"/>
    </source>
</evidence>
<reference evidence="2 3" key="1">
    <citation type="submission" date="2019-08" db="EMBL/GenBank/DDBJ databases">
        <title>In-depth cultivation of the pig gut microbiome towards novel bacterial diversity and tailored functional studies.</title>
        <authorList>
            <person name="Wylensek D."/>
            <person name="Hitch T.C.A."/>
            <person name="Clavel T."/>
        </authorList>
    </citation>
    <scope>NUCLEOTIDE SEQUENCE [LARGE SCALE GENOMIC DNA]</scope>
    <source>
        <strain evidence="2 3">WCA-380-WT-3A</strain>
    </source>
</reference>
<sequence length="63" mass="6735">MRIVWTRLAALIALTVSAVLDIVAGVAVTHGRYDMAAMTVIVGVLPALVIVTALIMWDEWGSI</sequence>
<comment type="caution">
    <text evidence="2">The sequence shown here is derived from an EMBL/GenBank/DDBJ whole genome shotgun (WGS) entry which is preliminary data.</text>
</comment>
<dbReference type="Proteomes" id="UP000466104">
    <property type="component" value="Unassembled WGS sequence"/>
</dbReference>
<feature type="transmembrane region" description="Helical" evidence="1">
    <location>
        <begin position="35"/>
        <end position="57"/>
    </location>
</feature>
<accession>A0A7K0J7U7</accession>
<keyword evidence="1" id="KW-0472">Membrane</keyword>
<dbReference type="EMBL" id="VUMG01000003">
    <property type="protein sequence ID" value="MSS45903.1"/>
    <property type="molecule type" value="Genomic_DNA"/>
</dbReference>
<name>A0A7K0J7U7_9ACTN</name>
<evidence type="ECO:0000313" key="2">
    <source>
        <dbReference type="EMBL" id="MSS45903.1"/>
    </source>
</evidence>
<gene>
    <name evidence="2" type="ORF">FYJ43_07605</name>
</gene>